<dbReference type="Proteomes" id="UP000321034">
    <property type="component" value="Unassembled WGS sequence"/>
</dbReference>
<dbReference type="InterPro" id="IPR054262">
    <property type="entry name" value="DUF6993"/>
</dbReference>
<evidence type="ECO:0000313" key="2">
    <source>
        <dbReference type="EMBL" id="TXK13847.1"/>
    </source>
</evidence>
<protein>
    <recommendedName>
        <fullName evidence="1">DUF6993 domain-containing protein</fullName>
    </recommendedName>
</protein>
<accession>A0A5C8I461</accession>
<comment type="caution">
    <text evidence="2">The sequence shown here is derived from an EMBL/GenBank/DDBJ whole genome shotgun (WGS) entry which is preliminary data.</text>
</comment>
<dbReference type="Pfam" id="PF22504">
    <property type="entry name" value="DUF6993"/>
    <property type="match status" value="1"/>
</dbReference>
<gene>
    <name evidence="2" type="ORF">FVP77_07440</name>
</gene>
<organism evidence="2 3">
    <name type="scientific">Microbacterium hatanonis</name>
    <dbReference type="NCBI Taxonomy" id="404366"/>
    <lineage>
        <taxon>Bacteria</taxon>
        <taxon>Bacillati</taxon>
        <taxon>Actinomycetota</taxon>
        <taxon>Actinomycetes</taxon>
        <taxon>Micrococcales</taxon>
        <taxon>Microbacteriaceae</taxon>
        <taxon>Microbacterium</taxon>
    </lineage>
</organism>
<dbReference type="OrthoDB" id="5125712at2"/>
<reference evidence="2 3" key="1">
    <citation type="submission" date="2019-08" db="EMBL/GenBank/DDBJ databases">
        <authorList>
            <person name="Dong K."/>
        </authorList>
    </citation>
    <scope>NUCLEOTIDE SEQUENCE [LARGE SCALE GENOMIC DNA]</scope>
    <source>
        <strain evidence="2 3">JCM14558</strain>
    </source>
</reference>
<evidence type="ECO:0000313" key="3">
    <source>
        <dbReference type="Proteomes" id="UP000321034"/>
    </source>
</evidence>
<feature type="domain" description="DUF6993" evidence="1">
    <location>
        <begin position="5"/>
        <end position="84"/>
    </location>
</feature>
<dbReference type="AlphaFoldDB" id="A0A5C8I461"/>
<dbReference type="EMBL" id="VRSV01000001">
    <property type="protein sequence ID" value="TXK13847.1"/>
    <property type="molecule type" value="Genomic_DNA"/>
</dbReference>
<evidence type="ECO:0000259" key="1">
    <source>
        <dbReference type="Pfam" id="PF22504"/>
    </source>
</evidence>
<keyword evidence="3" id="KW-1185">Reference proteome</keyword>
<proteinExistence type="predicted"/>
<sequence length="90" mass="9349">MVQSVAAGPDVGRAYVDALVAAGFDRAAMQVTENQSTVGNDAESIQFSVRWGEECLIGQVGPSTGQPVTVVMPGLAAGRCLVGNTRPIDW</sequence>
<name>A0A5C8I461_9MICO</name>